<proteinExistence type="inferred from homology"/>
<dbReference type="PANTHER" id="PTHR30520:SF6">
    <property type="entry name" value="FORMATE_NITRATE FAMILY TRANSPORTER (EUROFUNG)"/>
    <property type="match status" value="1"/>
</dbReference>
<feature type="compositionally biased region" description="Basic and acidic residues" evidence="6">
    <location>
        <begin position="427"/>
        <end position="444"/>
    </location>
</feature>
<keyword evidence="2 7" id="KW-0812">Transmembrane</keyword>
<dbReference type="EMBL" id="KN847523">
    <property type="protein sequence ID" value="KIV91330.1"/>
    <property type="molecule type" value="Genomic_DNA"/>
</dbReference>
<sequence>MSSTQASSEHMFRSNGVKEEGHVTQKGNDVDPLTHTSRQSTHHNTHLLQYPEARSLGTSHHAAPSEMLSGLLLEDAILFNSIRKVENPPDKVLFLALLAGVWVGMGGLAAASAAGGIPASVREDWVFLSRFLMGAWFAFALHMIAMFGGDLFTGNTMTMAIGWYNRVVPFRALLLNWLLVYIGNWGGTLFMAYFFGYLGNMFGTPQYRSYLDYVVLAKLEHLTWGQVLIRGIGANIMVCMAMTLGIAARGAAGKIIALWFPVVMFVICGFEHCVANSMSKQFHGPPSRQGDSDHVPITVFFTSLGLMYGAGPSTIGRQWYNQSAAALGNIIGGAIFMGLCEHVMNHWKSPIFRSRGAGTGTLTGHEVESTRRAQDSSTTSLIRVASLSKSNRRQRHVEEEETDTPRSGESRENEEERKLPSFFESILGRREGNKGRQSHPKDMV</sequence>
<feature type="transmembrane region" description="Helical" evidence="7">
    <location>
        <begin position="255"/>
        <end position="274"/>
    </location>
</feature>
<dbReference type="RefSeq" id="XP_016222904.1">
    <property type="nucleotide sequence ID" value="XM_016370611.1"/>
</dbReference>
<evidence type="ECO:0000313" key="9">
    <source>
        <dbReference type="Proteomes" id="UP000054302"/>
    </source>
</evidence>
<evidence type="ECO:0000256" key="1">
    <source>
        <dbReference type="ARBA" id="ARBA00004141"/>
    </source>
</evidence>
<comment type="similarity">
    <text evidence="5">Belongs to the FNT transporter (TC 1.A.16) family.</text>
</comment>
<dbReference type="InterPro" id="IPR023271">
    <property type="entry name" value="Aquaporin-like"/>
</dbReference>
<dbReference type="InterPro" id="IPR000292">
    <property type="entry name" value="For/NO2_transpt"/>
</dbReference>
<dbReference type="OrthoDB" id="4829at2759"/>
<evidence type="ECO:0008006" key="10">
    <source>
        <dbReference type="Google" id="ProtNLM"/>
    </source>
</evidence>
<feature type="compositionally biased region" description="Basic and acidic residues" evidence="6">
    <location>
        <begin position="365"/>
        <end position="374"/>
    </location>
</feature>
<feature type="region of interest" description="Disordered" evidence="6">
    <location>
        <begin position="362"/>
        <end position="444"/>
    </location>
</feature>
<dbReference type="AlphaFoldDB" id="A0A0D1WQF5"/>
<feature type="transmembrane region" description="Helical" evidence="7">
    <location>
        <begin position="173"/>
        <end position="195"/>
    </location>
</feature>
<dbReference type="InterPro" id="IPR024002">
    <property type="entry name" value="For/NO2_transpt_CS"/>
</dbReference>
<dbReference type="STRING" id="212818.A0A0D1WQF5"/>
<accession>A0A0D1WQF5</accession>
<evidence type="ECO:0000256" key="3">
    <source>
        <dbReference type="ARBA" id="ARBA00022989"/>
    </source>
</evidence>
<keyword evidence="3 7" id="KW-1133">Transmembrane helix</keyword>
<evidence type="ECO:0000256" key="6">
    <source>
        <dbReference type="SAM" id="MobiDB-lite"/>
    </source>
</evidence>
<feature type="compositionally biased region" description="Basic and acidic residues" evidence="6">
    <location>
        <begin position="403"/>
        <end position="419"/>
    </location>
</feature>
<feature type="transmembrane region" description="Helical" evidence="7">
    <location>
        <begin position="294"/>
        <end position="311"/>
    </location>
</feature>
<organism evidence="8 9">
    <name type="scientific">Exophiala mesophila</name>
    <name type="common">Black yeast-like fungus</name>
    <dbReference type="NCBI Taxonomy" id="212818"/>
    <lineage>
        <taxon>Eukaryota</taxon>
        <taxon>Fungi</taxon>
        <taxon>Dikarya</taxon>
        <taxon>Ascomycota</taxon>
        <taxon>Pezizomycotina</taxon>
        <taxon>Eurotiomycetes</taxon>
        <taxon>Chaetothyriomycetidae</taxon>
        <taxon>Chaetothyriales</taxon>
        <taxon>Herpotrichiellaceae</taxon>
        <taxon>Exophiala</taxon>
    </lineage>
</organism>
<dbReference type="Pfam" id="PF01226">
    <property type="entry name" value="Form_Nir_trans"/>
    <property type="match status" value="1"/>
</dbReference>
<reference evidence="8 9" key="1">
    <citation type="submission" date="2015-01" db="EMBL/GenBank/DDBJ databases">
        <title>The Genome Sequence of Exophiala mesophila CBS40295.</title>
        <authorList>
            <consortium name="The Broad Institute Genomics Platform"/>
            <person name="Cuomo C."/>
            <person name="de Hoog S."/>
            <person name="Gorbushina A."/>
            <person name="Stielow B."/>
            <person name="Teixiera M."/>
            <person name="Abouelleil A."/>
            <person name="Chapman S.B."/>
            <person name="Priest M."/>
            <person name="Young S.K."/>
            <person name="Wortman J."/>
            <person name="Nusbaum C."/>
            <person name="Birren B."/>
        </authorList>
    </citation>
    <scope>NUCLEOTIDE SEQUENCE [LARGE SCALE GENOMIC DNA]</scope>
    <source>
        <strain evidence="8 9">CBS 40295</strain>
    </source>
</reference>
<dbReference type="GO" id="GO:0015513">
    <property type="term" value="F:high-affinity secondary active nitrite transmembrane transporter activity"/>
    <property type="evidence" value="ECO:0007669"/>
    <property type="project" value="TreeGrafter"/>
</dbReference>
<keyword evidence="9" id="KW-1185">Reference proteome</keyword>
<evidence type="ECO:0000313" key="8">
    <source>
        <dbReference type="EMBL" id="KIV91330.1"/>
    </source>
</evidence>
<gene>
    <name evidence="8" type="ORF">PV10_05880</name>
</gene>
<evidence type="ECO:0000256" key="7">
    <source>
        <dbReference type="SAM" id="Phobius"/>
    </source>
</evidence>
<name>A0A0D1WQF5_EXOME</name>
<dbReference type="PANTHER" id="PTHR30520">
    <property type="entry name" value="FORMATE TRANSPORTER-RELATED"/>
    <property type="match status" value="1"/>
</dbReference>
<comment type="subcellular location">
    <subcellularLocation>
        <location evidence="1">Membrane</location>
        <topology evidence="1">Multi-pass membrane protein</topology>
    </subcellularLocation>
</comment>
<dbReference type="Proteomes" id="UP000054302">
    <property type="component" value="Unassembled WGS sequence"/>
</dbReference>
<feature type="region of interest" description="Disordered" evidence="6">
    <location>
        <begin position="1"/>
        <end position="44"/>
    </location>
</feature>
<feature type="transmembrane region" description="Helical" evidence="7">
    <location>
        <begin position="92"/>
        <end position="111"/>
    </location>
</feature>
<feature type="transmembrane region" description="Helical" evidence="7">
    <location>
        <begin position="323"/>
        <end position="344"/>
    </location>
</feature>
<keyword evidence="4 7" id="KW-0472">Membrane</keyword>
<dbReference type="GeneID" id="27323725"/>
<dbReference type="VEuPathDB" id="FungiDB:PV10_05880"/>
<dbReference type="PROSITE" id="PS01005">
    <property type="entry name" value="FORMATE_NITRITE_TP_1"/>
    <property type="match status" value="1"/>
</dbReference>
<dbReference type="GO" id="GO:0015707">
    <property type="term" value="P:nitrite transport"/>
    <property type="evidence" value="ECO:0007669"/>
    <property type="project" value="TreeGrafter"/>
</dbReference>
<evidence type="ECO:0000256" key="4">
    <source>
        <dbReference type="ARBA" id="ARBA00023136"/>
    </source>
</evidence>
<feature type="transmembrane region" description="Helical" evidence="7">
    <location>
        <begin position="131"/>
        <end position="152"/>
    </location>
</feature>
<evidence type="ECO:0000256" key="5">
    <source>
        <dbReference type="ARBA" id="ARBA00049660"/>
    </source>
</evidence>
<dbReference type="HOGENOM" id="CLU_036896_5_1_1"/>
<feature type="transmembrane region" description="Helical" evidence="7">
    <location>
        <begin position="227"/>
        <end position="248"/>
    </location>
</feature>
<dbReference type="Gene3D" id="1.20.1080.10">
    <property type="entry name" value="Glycerol uptake facilitator protein"/>
    <property type="match status" value="1"/>
</dbReference>
<feature type="compositionally biased region" description="Basic and acidic residues" evidence="6">
    <location>
        <begin position="10"/>
        <end position="23"/>
    </location>
</feature>
<protein>
    <recommendedName>
        <fullName evidence="10">Formate/nitrite transporter</fullName>
    </recommendedName>
</protein>
<dbReference type="GO" id="GO:0005886">
    <property type="term" value="C:plasma membrane"/>
    <property type="evidence" value="ECO:0007669"/>
    <property type="project" value="TreeGrafter"/>
</dbReference>
<evidence type="ECO:0000256" key="2">
    <source>
        <dbReference type="ARBA" id="ARBA00022692"/>
    </source>
</evidence>